<reference evidence="1 2" key="1">
    <citation type="submission" date="2023-03" db="EMBL/GenBank/DDBJ databases">
        <title>Draft genome sequence of Thalassotalea eurytherma JCM 18482T.</title>
        <authorList>
            <person name="Sawabe T."/>
        </authorList>
    </citation>
    <scope>NUCLEOTIDE SEQUENCE [LARGE SCALE GENOMIC DNA]</scope>
    <source>
        <strain evidence="1 2">JCM 18482</strain>
    </source>
</reference>
<proteinExistence type="predicted"/>
<evidence type="ECO:0000313" key="1">
    <source>
        <dbReference type="EMBL" id="GLX81448.1"/>
    </source>
</evidence>
<organism evidence="1 2">
    <name type="scientific">Thalassotalea eurytherma</name>
    <dbReference type="NCBI Taxonomy" id="1144278"/>
    <lineage>
        <taxon>Bacteria</taxon>
        <taxon>Pseudomonadati</taxon>
        <taxon>Pseudomonadota</taxon>
        <taxon>Gammaproteobacteria</taxon>
        <taxon>Alteromonadales</taxon>
        <taxon>Colwelliaceae</taxon>
        <taxon>Thalassotalea</taxon>
    </lineage>
</organism>
<gene>
    <name evidence="1" type="ORF">theurythT_09000</name>
</gene>
<keyword evidence="2" id="KW-1185">Reference proteome</keyword>
<name>A0ABQ6GZT1_9GAMM</name>
<dbReference type="EMBL" id="BSSU01000004">
    <property type="protein sequence ID" value="GLX81448.1"/>
    <property type="molecule type" value="Genomic_DNA"/>
</dbReference>
<protein>
    <submittedName>
        <fullName evidence="1">Uncharacterized protein</fullName>
    </submittedName>
</protein>
<accession>A0ABQ6GZT1</accession>
<dbReference type="Proteomes" id="UP001157133">
    <property type="component" value="Unassembled WGS sequence"/>
</dbReference>
<evidence type="ECO:0000313" key="2">
    <source>
        <dbReference type="Proteomes" id="UP001157133"/>
    </source>
</evidence>
<sequence>MSYTYKGRVYSIKSPVKSISVNKQNIVVNDQNGTKLIKFTNVNDSKNFLDWIYQV</sequence>
<comment type="caution">
    <text evidence="1">The sequence shown here is derived from an EMBL/GenBank/DDBJ whole genome shotgun (WGS) entry which is preliminary data.</text>
</comment>